<dbReference type="AlphaFoldDB" id="A0A0G1IWR9"/>
<gene>
    <name evidence="2" type="ORF">UW57_C0006G0037</name>
</gene>
<dbReference type="EMBL" id="LCIV01000006">
    <property type="protein sequence ID" value="KKT63535.1"/>
    <property type="molecule type" value="Genomic_DNA"/>
</dbReference>
<dbReference type="STRING" id="1618646.UW57_C0006G0037"/>
<evidence type="ECO:0000313" key="3">
    <source>
        <dbReference type="Proteomes" id="UP000034652"/>
    </source>
</evidence>
<feature type="domain" description="AB hydrolase-1" evidence="1">
    <location>
        <begin position="35"/>
        <end position="175"/>
    </location>
</feature>
<dbReference type="InterPro" id="IPR000073">
    <property type="entry name" value="AB_hydrolase_1"/>
</dbReference>
<dbReference type="Pfam" id="PF00561">
    <property type="entry name" value="Abhydrolase_1"/>
    <property type="match status" value="1"/>
</dbReference>
<comment type="caution">
    <text evidence="2">The sequence shown here is derived from an EMBL/GenBank/DDBJ whole genome shotgun (WGS) entry which is preliminary data.</text>
</comment>
<protein>
    <recommendedName>
        <fullName evidence="1">AB hydrolase-1 domain-containing protein</fullName>
    </recommendedName>
</protein>
<proteinExistence type="predicted"/>
<reference evidence="2 3" key="1">
    <citation type="journal article" date="2015" name="Nature">
        <title>rRNA introns, odd ribosomes, and small enigmatic genomes across a large radiation of phyla.</title>
        <authorList>
            <person name="Brown C.T."/>
            <person name="Hug L.A."/>
            <person name="Thomas B.C."/>
            <person name="Sharon I."/>
            <person name="Castelle C.J."/>
            <person name="Singh A."/>
            <person name="Wilkins M.J."/>
            <person name="Williams K.H."/>
            <person name="Banfield J.F."/>
        </authorList>
    </citation>
    <scope>NUCLEOTIDE SEQUENCE [LARGE SCALE GENOMIC DNA]</scope>
</reference>
<dbReference type="Gene3D" id="3.40.50.1820">
    <property type="entry name" value="alpha/beta hydrolase"/>
    <property type="match status" value="1"/>
</dbReference>
<accession>A0A0G1IWR9</accession>
<dbReference type="InterPro" id="IPR029058">
    <property type="entry name" value="AB_hydrolase_fold"/>
</dbReference>
<evidence type="ECO:0000313" key="2">
    <source>
        <dbReference type="EMBL" id="KKT63535.1"/>
    </source>
</evidence>
<dbReference type="Proteomes" id="UP000034652">
    <property type="component" value="Unassembled WGS sequence"/>
</dbReference>
<sequence>MGFEEKFAQRKTIKVLDAELETVDVKPDFLKTETPVLFAPGWGGTPEAYKDPIKTLYEKNRRVLSLAHARKGADEELMDSELKKQYLADELRKALALLSLIDKGDIEKVDAIAHSEGAINTAIAASLHPDKFRNIVFVNPAGLIGPDKFPKLAGRFNLNGIQTFFGAIFGKEELKRNRLQRLTKEVIKYIGQNPARALKESVAISQSEIYAMLEDLHEKGIGIFIINGVGDPVFPMDKMQKILKADKIDGFLSVKGGHNEIISNPEKYAAAADELLENAENKKEKIK</sequence>
<evidence type="ECO:0000259" key="1">
    <source>
        <dbReference type="Pfam" id="PF00561"/>
    </source>
</evidence>
<dbReference type="SUPFAM" id="SSF53474">
    <property type="entry name" value="alpha/beta-Hydrolases"/>
    <property type="match status" value="1"/>
</dbReference>
<organism evidence="2 3">
    <name type="scientific">Candidatus Giovannonibacteria bacterium GW2011_GWA1_44_29</name>
    <dbReference type="NCBI Taxonomy" id="1618646"/>
    <lineage>
        <taxon>Bacteria</taxon>
        <taxon>Candidatus Giovannoniibacteriota</taxon>
    </lineage>
</organism>
<name>A0A0G1IWR9_9BACT</name>